<feature type="domain" description="Malonyl-CoA:ACP transacylase (MAT)" evidence="6">
    <location>
        <begin position="1"/>
        <end position="309"/>
    </location>
</feature>
<evidence type="ECO:0000313" key="8">
    <source>
        <dbReference type="Proteomes" id="UP000612362"/>
    </source>
</evidence>
<dbReference type="GO" id="GO:0006633">
    <property type="term" value="P:fatty acid biosynthetic process"/>
    <property type="evidence" value="ECO:0007669"/>
    <property type="project" value="TreeGrafter"/>
</dbReference>
<dbReference type="SMART" id="SM00827">
    <property type="entry name" value="PKS_AT"/>
    <property type="match status" value="1"/>
</dbReference>
<organism evidence="7 8">
    <name type="scientific">Ktedonospora formicarum</name>
    <dbReference type="NCBI Taxonomy" id="2778364"/>
    <lineage>
        <taxon>Bacteria</taxon>
        <taxon>Bacillati</taxon>
        <taxon>Chloroflexota</taxon>
        <taxon>Ktedonobacteria</taxon>
        <taxon>Ktedonobacterales</taxon>
        <taxon>Ktedonobacteraceae</taxon>
        <taxon>Ktedonospora</taxon>
    </lineage>
</organism>
<proteinExistence type="inferred from homology"/>
<comment type="catalytic activity">
    <reaction evidence="3 4">
        <text>holo-[ACP] + malonyl-CoA = malonyl-[ACP] + CoA</text>
        <dbReference type="Rhea" id="RHEA:41792"/>
        <dbReference type="Rhea" id="RHEA-COMP:9623"/>
        <dbReference type="Rhea" id="RHEA-COMP:9685"/>
        <dbReference type="ChEBI" id="CHEBI:57287"/>
        <dbReference type="ChEBI" id="CHEBI:57384"/>
        <dbReference type="ChEBI" id="CHEBI:64479"/>
        <dbReference type="ChEBI" id="CHEBI:78449"/>
        <dbReference type="EC" id="2.3.1.39"/>
    </reaction>
</comment>
<keyword evidence="8" id="KW-1185">Reference proteome</keyword>
<evidence type="ECO:0000313" key="7">
    <source>
        <dbReference type="EMBL" id="GHO48034.1"/>
    </source>
</evidence>
<evidence type="ECO:0000256" key="2">
    <source>
        <dbReference type="ARBA" id="ARBA00023315"/>
    </source>
</evidence>
<dbReference type="SUPFAM" id="SSF55048">
    <property type="entry name" value="Probable ACP-binding domain of malonyl-CoA ACP transacylase"/>
    <property type="match status" value="1"/>
</dbReference>
<evidence type="ECO:0000256" key="5">
    <source>
        <dbReference type="PIRSR" id="PIRSR000446-1"/>
    </source>
</evidence>
<dbReference type="SUPFAM" id="SSF52151">
    <property type="entry name" value="FabD/lysophospholipase-like"/>
    <property type="match status" value="1"/>
</dbReference>
<feature type="active site" evidence="5">
    <location>
        <position position="75"/>
    </location>
</feature>
<evidence type="ECO:0000259" key="6">
    <source>
        <dbReference type="SMART" id="SM00827"/>
    </source>
</evidence>
<dbReference type="Gene3D" id="3.30.70.250">
    <property type="entry name" value="Malonyl-CoA ACP transacylase, ACP-binding"/>
    <property type="match status" value="1"/>
</dbReference>
<gene>
    <name evidence="7" type="primary">fabD</name>
    <name evidence="7" type="ORF">KSX_61970</name>
</gene>
<dbReference type="AlphaFoldDB" id="A0A8J3I9N2"/>
<dbReference type="Proteomes" id="UP000612362">
    <property type="component" value="Unassembled WGS sequence"/>
</dbReference>
<reference evidence="7" key="1">
    <citation type="submission" date="2020-10" db="EMBL/GenBank/DDBJ databases">
        <title>Taxonomic study of unclassified bacteria belonging to the class Ktedonobacteria.</title>
        <authorList>
            <person name="Yabe S."/>
            <person name="Wang C.M."/>
            <person name="Zheng Y."/>
            <person name="Sakai Y."/>
            <person name="Cavaletti L."/>
            <person name="Monciardini P."/>
            <person name="Donadio S."/>
        </authorList>
    </citation>
    <scope>NUCLEOTIDE SEQUENCE</scope>
    <source>
        <strain evidence="7">SOSP1-1</strain>
    </source>
</reference>
<keyword evidence="2 4" id="KW-0012">Acyltransferase</keyword>
<comment type="similarity">
    <text evidence="4">Belongs to the fabD family.</text>
</comment>
<dbReference type="EC" id="2.3.1.39" evidence="4"/>
<comment type="caution">
    <text evidence="7">The sequence shown here is derived from an EMBL/GenBank/DDBJ whole genome shotgun (WGS) entry which is preliminary data.</text>
</comment>
<accession>A0A8J3I9N2</accession>
<dbReference type="InterPro" id="IPR024925">
    <property type="entry name" value="Malonyl_CoA-ACP_transAc"/>
</dbReference>
<dbReference type="Pfam" id="PF00698">
    <property type="entry name" value="Acyl_transf_1"/>
    <property type="match status" value="1"/>
</dbReference>
<dbReference type="PIRSF" id="PIRSF000446">
    <property type="entry name" value="Mct"/>
    <property type="match status" value="1"/>
</dbReference>
<dbReference type="Gene3D" id="3.40.366.10">
    <property type="entry name" value="Malonyl-Coenzyme A Acyl Carrier Protein, domain 2"/>
    <property type="match status" value="1"/>
</dbReference>
<feature type="active site" evidence="5">
    <location>
        <position position="184"/>
    </location>
</feature>
<dbReference type="InterPro" id="IPR016035">
    <property type="entry name" value="Acyl_Trfase/lysoPLipase"/>
</dbReference>
<evidence type="ECO:0000256" key="3">
    <source>
        <dbReference type="ARBA" id="ARBA00048462"/>
    </source>
</evidence>
<keyword evidence="1 4" id="KW-0808">Transferase</keyword>
<evidence type="ECO:0000256" key="4">
    <source>
        <dbReference type="PIRNR" id="PIRNR000446"/>
    </source>
</evidence>
<dbReference type="GO" id="GO:0004314">
    <property type="term" value="F:[acyl-carrier-protein] S-malonyltransferase activity"/>
    <property type="evidence" value="ECO:0007669"/>
    <property type="project" value="UniProtKB-EC"/>
</dbReference>
<dbReference type="EMBL" id="BNJF01000003">
    <property type="protein sequence ID" value="GHO48034.1"/>
    <property type="molecule type" value="Genomic_DNA"/>
</dbReference>
<dbReference type="InterPro" id="IPR050858">
    <property type="entry name" value="Mal-CoA-ACP_Trans/PKS_FabD"/>
</dbReference>
<dbReference type="InterPro" id="IPR001227">
    <property type="entry name" value="Ac_transferase_dom_sf"/>
</dbReference>
<sequence length="317" mass="34442">MGKELLRSHPVLFKRYVMQSDRVSGELVSRISLMGSIEQLSQTHIAQPALFTYSLALTEYARQLDLRPNMVAGHSLGEYTAAVAAGALSFQEGLELVCKRGHLMKAAQDEHPGAMAAIVGLPKNELEPICQEISRRDLVQVTNWNAPEQLVVSGTMSGVQRLTELLSIRKGITVLPLSAKGAFHSSLMIGVQKQIREETSKLNWRNSDVPLVANATGKPLTQGSEIQQELIEQIASPVQWVLCMQELIANGCDTFIELGAGQVLTKLVRKIAPQATALAIDTPDKLEQYIQSRQVATQPSVAPVMLSALGQAGEDIA</sequence>
<dbReference type="InterPro" id="IPR016036">
    <property type="entry name" value="Malonyl_transacylase_ACP-bd"/>
</dbReference>
<name>A0A8J3I9N2_9CHLR</name>
<protein>
    <recommendedName>
        <fullName evidence="4">Malonyl CoA-acyl carrier protein transacylase</fullName>
        <ecNumber evidence="4">2.3.1.39</ecNumber>
    </recommendedName>
</protein>
<dbReference type="PANTHER" id="PTHR42681">
    <property type="entry name" value="MALONYL-COA-ACYL CARRIER PROTEIN TRANSACYLASE, MITOCHONDRIAL"/>
    <property type="match status" value="1"/>
</dbReference>
<dbReference type="PANTHER" id="PTHR42681:SF1">
    <property type="entry name" value="MALONYL-COA-ACYL CARRIER PROTEIN TRANSACYLASE, MITOCHONDRIAL"/>
    <property type="match status" value="1"/>
</dbReference>
<evidence type="ECO:0000256" key="1">
    <source>
        <dbReference type="ARBA" id="ARBA00022679"/>
    </source>
</evidence>
<dbReference type="InterPro" id="IPR014043">
    <property type="entry name" value="Acyl_transferase_dom"/>
</dbReference>
<dbReference type="GO" id="GO:0005829">
    <property type="term" value="C:cytosol"/>
    <property type="evidence" value="ECO:0007669"/>
    <property type="project" value="TreeGrafter"/>
</dbReference>